<protein>
    <submittedName>
        <fullName evidence="2">DNA-repair protein UVH3, putative</fullName>
    </submittedName>
</protein>
<evidence type="ECO:0000256" key="1">
    <source>
        <dbReference type="SAM" id="MobiDB-lite"/>
    </source>
</evidence>
<feature type="compositionally biased region" description="Acidic residues" evidence="1">
    <location>
        <begin position="58"/>
        <end position="77"/>
    </location>
</feature>
<reference evidence="2" key="1">
    <citation type="submission" date="2014-09" db="EMBL/GenBank/DDBJ databases">
        <authorList>
            <person name="Magalhaes I.L.F."/>
            <person name="Oliveira U."/>
            <person name="Santos F.R."/>
            <person name="Vidigal T.H.D.A."/>
            <person name="Brescovit A.D."/>
            <person name="Santos A.J."/>
        </authorList>
    </citation>
    <scope>NUCLEOTIDE SEQUENCE</scope>
    <source>
        <tissue evidence="2">Shoot tissue taken approximately 20 cm above the soil surface</tissue>
    </source>
</reference>
<dbReference type="AlphaFoldDB" id="A0A0A9G8M3"/>
<proteinExistence type="predicted"/>
<feature type="region of interest" description="Disordered" evidence="1">
    <location>
        <begin position="114"/>
        <end position="140"/>
    </location>
</feature>
<sequence>MLSPVTPNLFRQFFKLPRFEVREQELLGRLADLGLRGVAVPAAGGECAALERRRGAVEDEDGADAEEEELADAAEEPEEVRVADHLAAVVPHRPHELHHPDARVHRHPLPRQGLHRHAPPHRGQQLPQPVHPHILYPRAG</sequence>
<accession>A0A0A9G8M3</accession>
<reference evidence="2" key="2">
    <citation type="journal article" date="2015" name="Data Brief">
        <title>Shoot transcriptome of the giant reed, Arundo donax.</title>
        <authorList>
            <person name="Barrero R.A."/>
            <person name="Guerrero F.D."/>
            <person name="Moolhuijzen P."/>
            <person name="Goolsby J.A."/>
            <person name="Tidwell J."/>
            <person name="Bellgard S.E."/>
            <person name="Bellgard M.I."/>
        </authorList>
    </citation>
    <scope>NUCLEOTIDE SEQUENCE</scope>
    <source>
        <tissue evidence="2">Shoot tissue taken approximately 20 cm above the soil surface</tissue>
    </source>
</reference>
<organism evidence="2">
    <name type="scientific">Arundo donax</name>
    <name type="common">Giant reed</name>
    <name type="synonym">Donax arundinaceus</name>
    <dbReference type="NCBI Taxonomy" id="35708"/>
    <lineage>
        <taxon>Eukaryota</taxon>
        <taxon>Viridiplantae</taxon>
        <taxon>Streptophyta</taxon>
        <taxon>Embryophyta</taxon>
        <taxon>Tracheophyta</taxon>
        <taxon>Spermatophyta</taxon>
        <taxon>Magnoliopsida</taxon>
        <taxon>Liliopsida</taxon>
        <taxon>Poales</taxon>
        <taxon>Poaceae</taxon>
        <taxon>PACMAD clade</taxon>
        <taxon>Arundinoideae</taxon>
        <taxon>Arundineae</taxon>
        <taxon>Arundo</taxon>
    </lineage>
</organism>
<name>A0A0A9G8M3_ARUDO</name>
<feature type="region of interest" description="Disordered" evidence="1">
    <location>
        <begin position="52"/>
        <end position="77"/>
    </location>
</feature>
<evidence type="ECO:0000313" key="2">
    <source>
        <dbReference type="EMBL" id="JAE21425.1"/>
    </source>
</evidence>
<dbReference type="EMBL" id="GBRH01176471">
    <property type="protein sequence ID" value="JAE21425.1"/>
    <property type="molecule type" value="Transcribed_RNA"/>
</dbReference>